<dbReference type="InterPro" id="IPR015947">
    <property type="entry name" value="PUA-like_sf"/>
</dbReference>
<accession>A0ABV2CN31</accession>
<organism evidence="2 3">
    <name type="scientific">Uliginosibacterium paludis</name>
    <dbReference type="NCBI Taxonomy" id="1615952"/>
    <lineage>
        <taxon>Bacteria</taxon>
        <taxon>Pseudomonadati</taxon>
        <taxon>Pseudomonadota</taxon>
        <taxon>Betaproteobacteria</taxon>
        <taxon>Rhodocyclales</taxon>
        <taxon>Zoogloeaceae</taxon>
        <taxon>Uliginosibacterium</taxon>
    </lineage>
</organism>
<dbReference type="Proteomes" id="UP001548590">
    <property type="component" value="Unassembled WGS sequence"/>
</dbReference>
<evidence type="ECO:0000259" key="1">
    <source>
        <dbReference type="SMART" id="SM01022"/>
    </source>
</evidence>
<gene>
    <name evidence="2" type="ORF">ABVT11_05770</name>
</gene>
<dbReference type="InterPro" id="IPR007374">
    <property type="entry name" value="ASCH_domain"/>
</dbReference>
<dbReference type="Pfam" id="PF04266">
    <property type="entry name" value="ASCH"/>
    <property type="match status" value="1"/>
</dbReference>
<dbReference type="CDD" id="cd06553">
    <property type="entry name" value="ASCH_Ef3133_like"/>
    <property type="match status" value="1"/>
</dbReference>
<protein>
    <submittedName>
        <fullName evidence="2">ASCH domain-containing protein</fullName>
    </submittedName>
</protein>
<proteinExistence type="predicted"/>
<dbReference type="PANTHER" id="PTHR39203">
    <property type="entry name" value="CYTOPLASMIC PROTEIN-RELATED"/>
    <property type="match status" value="1"/>
</dbReference>
<keyword evidence="3" id="KW-1185">Reference proteome</keyword>
<dbReference type="Gene3D" id="3.10.400.10">
    <property type="entry name" value="Sulfate adenylyltransferase"/>
    <property type="match status" value="1"/>
</dbReference>
<dbReference type="EMBL" id="JBEWLZ010000003">
    <property type="protein sequence ID" value="MET1489325.1"/>
    <property type="molecule type" value="Genomic_DNA"/>
</dbReference>
<sequence>MNETIEYLTRRGILLPSQHVSTTVFGNSPELSEALIDLIKRGIKRAGSSLLWSFEFENEPIPSVSDCEIVLNHHDQPVVVTRITNVRTLPFQDVPEQYAALEGEGDLSLSYWRSVHWKFFSQECKRIGREPHTTMPVVCNEFEVLHVL</sequence>
<dbReference type="PANTHER" id="PTHR39203:SF1">
    <property type="entry name" value="CYTOPLASMIC PROTEIN"/>
    <property type="match status" value="1"/>
</dbReference>
<dbReference type="RefSeq" id="WP_345925688.1">
    <property type="nucleotide sequence ID" value="NZ_JBDIVF010000002.1"/>
</dbReference>
<name>A0ABV2CN31_9RHOO</name>
<feature type="domain" description="ASCH" evidence="1">
    <location>
        <begin position="29"/>
        <end position="146"/>
    </location>
</feature>
<dbReference type="PIRSF" id="PIRSF021320">
    <property type="entry name" value="DUF984"/>
    <property type="match status" value="1"/>
</dbReference>
<dbReference type="SUPFAM" id="SSF88697">
    <property type="entry name" value="PUA domain-like"/>
    <property type="match status" value="1"/>
</dbReference>
<dbReference type="InterPro" id="IPR009326">
    <property type="entry name" value="DUF984"/>
</dbReference>
<dbReference type="SMART" id="SM01022">
    <property type="entry name" value="ASCH"/>
    <property type="match status" value="1"/>
</dbReference>
<comment type="caution">
    <text evidence="2">The sequence shown here is derived from an EMBL/GenBank/DDBJ whole genome shotgun (WGS) entry which is preliminary data.</text>
</comment>
<reference evidence="2 3" key="1">
    <citation type="submission" date="2024-07" db="EMBL/GenBank/DDBJ databases">
        <title>Uliginosibacterium paludis KCTC:42655.</title>
        <authorList>
            <person name="Kim M.K."/>
        </authorList>
    </citation>
    <scope>NUCLEOTIDE SEQUENCE [LARGE SCALE GENOMIC DNA]</scope>
    <source>
        <strain evidence="2 3">KCTC 42655</strain>
    </source>
</reference>
<evidence type="ECO:0000313" key="2">
    <source>
        <dbReference type="EMBL" id="MET1489325.1"/>
    </source>
</evidence>
<evidence type="ECO:0000313" key="3">
    <source>
        <dbReference type="Proteomes" id="UP001548590"/>
    </source>
</evidence>